<organism evidence="3 4">
    <name type="scientific">Eumeta variegata</name>
    <name type="common">Bagworm moth</name>
    <name type="synonym">Eumeta japonica</name>
    <dbReference type="NCBI Taxonomy" id="151549"/>
    <lineage>
        <taxon>Eukaryota</taxon>
        <taxon>Metazoa</taxon>
        <taxon>Ecdysozoa</taxon>
        <taxon>Arthropoda</taxon>
        <taxon>Hexapoda</taxon>
        <taxon>Insecta</taxon>
        <taxon>Pterygota</taxon>
        <taxon>Neoptera</taxon>
        <taxon>Endopterygota</taxon>
        <taxon>Lepidoptera</taxon>
        <taxon>Glossata</taxon>
        <taxon>Ditrysia</taxon>
        <taxon>Tineoidea</taxon>
        <taxon>Psychidae</taxon>
        <taxon>Oiketicinae</taxon>
        <taxon>Eumeta</taxon>
    </lineage>
</organism>
<keyword evidence="4" id="KW-1185">Reference proteome</keyword>
<accession>A0A4C1ZWR1</accession>
<proteinExistence type="predicted"/>
<evidence type="ECO:0000256" key="1">
    <source>
        <dbReference type="SAM" id="MobiDB-lite"/>
    </source>
</evidence>
<dbReference type="AlphaFoldDB" id="A0A4C1ZWR1"/>
<dbReference type="Proteomes" id="UP000299102">
    <property type="component" value="Unassembled WGS sequence"/>
</dbReference>
<dbReference type="InterPro" id="IPR006671">
    <property type="entry name" value="Cyclin_N"/>
</dbReference>
<feature type="compositionally biased region" description="Basic and acidic residues" evidence="1">
    <location>
        <begin position="1"/>
        <end position="12"/>
    </location>
</feature>
<evidence type="ECO:0000313" key="4">
    <source>
        <dbReference type="Proteomes" id="UP000299102"/>
    </source>
</evidence>
<comment type="caution">
    <text evidence="3">The sequence shown here is derived from an EMBL/GenBank/DDBJ whole genome shotgun (WGS) entry which is preliminary data.</text>
</comment>
<dbReference type="PANTHER" id="PTHR10177">
    <property type="entry name" value="CYCLINS"/>
    <property type="match status" value="1"/>
</dbReference>
<feature type="domain" description="Cyclin N-terminal" evidence="2">
    <location>
        <begin position="281"/>
        <end position="377"/>
    </location>
</feature>
<dbReference type="InterPro" id="IPR036915">
    <property type="entry name" value="Cyclin-like_sf"/>
</dbReference>
<dbReference type="Pfam" id="PF00134">
    <property type="entry name" value="Cyclin_N"/>
    <property type="match status" value="1"/>
</dbReference>
<reference evidence="3 4" key="1">
    <citation type="journal article" date="2019" name="Commun. Biol.">
        <title>The bagworm genome reveals a unique fibroin gene that provides high tensile strength.</title>
        <authorList>
            <person name="Kono N."/>
            <person name="Nakamura H."/>
            <person name="Ohtoshi R."/>
            <person name="Tomita M."/>
            <person name="Numata K."/>
            <person name="Arakawa K."/>
        </authorList>
    </citation>
    <scope>NUCLEOTIDE SEQUENCE [LARGE SCALE GENOMIC DNA]</scope>
</reference>
<sequence>MEVNKENDDSKKTLTKIPVPKDHLPQLPKHLVYDVDCQRFCNARKLRRPPLKTLNTLPRAGCVRTSPSLDKLDSRHVTLRHVHDSPLDWELKVFSDVLLAVNDDGRNAEGDAGNGRPVTPASSKYFELSRVRNIKKSLKRPHSRELLELSPTERDDFKKTEEVKRKLNYSDFVPKPTTPLWHLWKILTSIHQLEKADNIRTVEQIFLNDSREYSKKRMVRLCYVRLLTLDLAGALPCPQTMVDCCCFAVKLKYGQDLVREYISDIIQHLLSVERKTLGTARVSNVTRACVVNWLMKINPIRNPQTVQTACWYLDSLLAIEEVRLEDLQLLGAACYWVAQKQCVVACSARRLVKQSADAFTVAELKIAEQKILSKLNFPPQPVMVHDFATYLCWWCDPRYEELEVAATYLTMVALLADKWLASELPSVLAAAVVTTALKLLHKRELLTKLKTSPVFAKPEVRSNLDYTCTRVRRAARLVASPQCEYRAPYVLYSQPPYFVALKVAKAISGLRQESRPAHPVEAVMGRRSSVQI</sequence>
<gene>
    <name evidence="3" type="ORF">EVAR_67327_1</name>
</gene>
<dbReference type="Gene3D" id="1.10.472.10">
    <property type="entry name" value="Cyclin-like"/>
    <property type="match status" value="2"/>
</dbReference>
<dbReference type="SUPFAM" id="SSF47954">
    <property type="entry name" value="Cyclin-like"/>
    <property type="match status" value="1"/>
</dbReference>
<dbReference type="EMBL" id="BGZK01002242">
    <property type="protein sequence ID" value="GBP92138.1"/>
    <property type="molecule type" value="Genomic_DNA"/>
</dbReference>
<protein>
    <recommendedName>
        <fullName evidence="2">Cyclin N-terminal domain-containing protein</fullName>
    </recommendedName>
</protein>
<evidence type="ECO:0000259" key="2">
    <source>
        <dbReference type="Pfam" id="PF00134"/>
    </source>
</evidence>
<dbReference type="InterPro" id="IPR039361">
    <property type="entry name" value="Cyclin"/>
</dbReference>
<dbReference type="STRING" id="151549.A0A4C1ZWR1"/>
<feature type="region of interest" description="Disordered" evidence="1">
    <location>
        <begin position="1"/>
        <end position="21"/>
    </location>
</feature>
<dbReference type="OrthoDB" id="671595at2759"/>
<name>A0A4C1ZWR1_EUMVA</name>
<evidence type="ECO:0000313" key="3">
    <source>
        <dbReference type="EMBL" id="GBP92138.1"/>
    </source>
</evidence>